<evidence type="ECO:0000313" key="2">
    <source>
        <dbReference type="EMBL" id="MEW9571107.1"/>
    </source>
</evidence>
<dbReference type="InterPro" id="IPR001969">
    <property type="entry name" value="Aspartic_peptidase_AS"/>
</dbReference>
<dbReference type="PROSITE" id="PS51257">
    <property type="entry name" value="PROKAR_LIPOPROTEIN"/>
    <property type="match status" value="1"/>
</dbReference>
<sequence length="457" mass="47370">MSYRVVRPWRCRGMGFVAGLLLSLGGGASCIAAQASAPPLRAATVEAMLAAPGQEIFTLRAALPRIDIPSLALLARARIAVARLDAAEASQLVDRFLAGKPRSPRQRAIAWEIATDAAFADGDYARAAKAAQQLQAALAASGADAAKRADAAQTAMMAIQLAALPVQRLVAYQPHAEPVHKDKVGLPRATANIDGRAQEAVLDTGANLSVVSLSTARRLGLHLQQGGASVGSSSRDAVAVRLGLADTVRFAGLTLHNVAFLVLDDAQLAMPVPGGYRIDAILGFPVLRALQRFRITAAGRLEPSLSTPGPSDAGTENLLMAGNDMFVRAEVGGVPVAMHLDSGAASSALSAAFARRHADLLRGLSSRRAHVAGAGGAVERRTVIWPGAHVRVGDRETTLAGLDVELADGTGASPNVLGEDVLGAFDWWSVDFGRMRLALGPPRAKTGHPAVVSTAAP</sequence>
<evidence type="ECO:0000313" key="3">
    <source>
        <dbReference type="Proteomes" id="UP001556220"/>
    </source>
</evidence>
<dbReference type="GO" id="GO:0008233">
    <property type="term" value="F:peptidase activity"/>
    <property type="evidence" value="ECO:0007669"/>
    <property type="project" value="UniProtKB-KW"/>
</dbReference>
<protein>
    <submittedName>
        <fullName evidence="2">TIGR02281 family clan AA aspartic protease</fullName>
    </submittedName>
</protein>
<keyword evidence="1" id="KW-0732">Signal</keyword>
<dbReference type="InterPro" id="IPR034122">
    <property type="entry name" value="Retropepsin-like_bacterial"/>
</dbReference>
<name>A0ABV3QBE5_9GAMM</name>
<keyword evidence="2" id="KW-0378">Hydrolase</keyword>
<keyword evidence="2" id="KW-0645">Protease</keyword>
<keyword evidence="3" id="KW-1185">Reference proteome</keyword>
<evidence type="ECO:0000256" key="1">
    <source>
        <dbReference type="SAM" id="SignalP"/>
    </source>
</evidence>
<feature type="chain" id="PRO_5045100265" evidence="1">
    <location>
        <begin position="33"/>
        <end position="457"/>
    </location>
</feature>
<organism evidence="2 3">
    <name type="scientific">Rhodanobacter lycopersici</name>
    <dbReference type="NCBI Taxonomy" id="3162487"/>
    <lineage>
        <taxon>Bacteria</taxon>
        <taxon>Pseudomonadati</taxon>
        <taxon>Pseudomonadota</taxon>
        <taxon>Gammaproteobacteria</taxon>
        <taxon>Lysobacterales</taxon>
        <taxon>Rhodanobacteraceae</taxon>
        <taxon>Rhodanobacter</taxon>
    </lineage>
</organism>
<dbReference type="CDD" id="cd05483">
    <property type="entry name" value="retropepsin_like_bacteria"/>
    <property type="match status" value="1"/>
</dbReference>
<dbReference type="Pfam" id="PF13650">
    <property type="entry name" value="Asp_protease_2"/>
    <property type="match status" value="1"/>
</dbReference>
<dbReference type="Pfam" id="PF13975">
    <property type="entry name" value="gag-asp_proteas"/>
    <property type="match status" value="1"/>
</dbReference>
<dbReference type="RefSeq" id="WP_367853169.1">
    <property type="nucleotide sequence ID" value="NZ_JBFOHK010000001.1"/>
</dbReference>
<dbReference type="InterPro" id="IPR021109">
    <property type="entry name" value="Peptidase_aspartic_dom_sf"/>
</dbReference>
<accession>A0ABV3QBE5</accession>
<dbReference type="GO" id="GO:0006508">
    <property type="term" value="P:proteolysis"/>
    <property type="evidence" value="ECO:0007669"/>
    <property type="project" value="UniProtKB-KW"/>
</dbReference>
<dbReference type="Proteomes" id="UP001556220">
    <property type="component" value="Unassembled WGS sequence"/>
</dbReference>
<proteinExistence type="predicted"/>
<dbReference type="SUPFAM" id="SSF50630">
    <property type="entry name" value="Acid proteases"/>
    <property type="match status" value="2"/>
</dbReference>
<dbReference type="EMBL" id="JBFOHK010000001">
    <property type="protein sequence ID" value="MEW9571107.1"/>
    <property type="molecule type" value="Genomic_DNA"/>
</dbReference>
<dbReference type="Gene3D" id="2.40.70.10">
    <property type="entry name" value="Acid Proteases"/>
    <property type="match status" value="2"/>
</dbReference>
<comment type="caution">
    <text evidence="2">The sequence shown here is derived from an EMBL/GenBank/DDBJ whole genome shotgun (WGS) entry which is preliminary data.</text>
</comment>
<dbReference type="PROSITE" id="PS00141">
    <property type="entry name" value="ASP_PROTEASE"/>
    <property type="match status" value="1"/>
</dbReference>
<gene>
    <name evidence="2" type="ORF">ABQJ54_05040</name>
</gene>
<reference evidence="2 3" key="1">
    <citation type="submission" date="2024-06" db="EMBL/GenBank/DDBJ databases">
        <authorList>
            <person name="Woo H."/>
        </authorList>
    </citation>
    <scope>NUCLEOTIDE SEQUENCE [LARGE SCALE GENOMIC DNA]</scope>
    <source>
        <strain evidence="2 3">Si-c</strain>
    </source>
</reference>
<feature type="signal peptide" evidence="1">
    <location>
        <begin position="1"/>
        <end position="32"/>
    </location>
</feature>